<dbReference type="EMBL" id="CP015970">
    <property type="protein sequence ID" value="AOZ45758.1"/>
    <property type="molecule type" value="Genomic_DNA"/>
</dbReference>
<dbReference type="CDD" id="cd04301">
    <property type="entry name" value="NAT_SF"/>
    <property type="match status" value="1"/>
</dbReference>
<evidence type="ECO:0000313" key="5">
    <source>
        <dbReference type="Proteomes" id="UP000178666"/>
    </source>
</evidence>
<evidence type="ECO:0000313" key="2">
    <source>
        <dbReference type="EMBL" id="AMS04265.1"/>
    </source>
</evidence>
<dbReference type="KEGG" id="aaci:ASQ49_14000"/>
<dbReference type="Pfam" id="PF00583">
    <property type="entry name" value="Acetyltransf_1"/>
    <property type="match status" value="1"/>
</dbReference>
<dbReference type="OMA" id="RNCRCAY"/>
<dbReference type="PROSITE" id="PS51186">
    <property type="entry name" value="GNAT"/>
    <property type="match status" value="1"/>
</dbReference>
<dbReference type="GeneID" id="88086118"/>
<proteinExistence type="predicted"/>
<dbReference type="AlphaFoldDB" id="A0A142KDS7"/>
<dbReference type="GO" id="GO:0016747">
    <property type="term" value="F:acyltransferase activity, transferring groups other than amino-acyl groups"/>
    <property type="evidence" value="ECO:0007669"/>
    <property type="project" value="InterPro"/>
</dbReference>
<sequence length="191" mass="20893">MATTPVTTLEIHPADPGRIGDIAAVYGTRGGAAHCWCQYFTKPDWRFEEVDANREALIGHIHRDPTPPGLIGYLDGEPVGWVALGPRSSYPRLWRSPADQSPEDPGLWAVTCFVIRVGYRRRGIATLLLDAAIDEARARGAQRLFARPIDTTDGKRPGADLYTGILSTFLAAGFTEIGRARRAVLVEKPLS</sequence>
<dbReference type="RefSeq" id="WP_015070168.1">
    <property type="nucleotide sequence ID" value="NZ_CP013126.1"/>
</dbReference>
<organism evidence="2 4">
    <name type="scientific">Acidipropionibacterium acidipropionici</name>
    <dbReference type="NCBI Taxonomy" id="1748"/>
    <lineage>
        <taxon>Bacteria</taxon>
        <taxon>Bacillati</taxon>
        <taxon>Actinomycetota</taxon>
        <taxon>Actinomycetes</taxon>
        <taxon>Propionibacteriales</taxon>
        <taxon>Propionibacteriaceae</taxon>
        <taxon>Acidipropionibacterium</taxon>
    </lineage>
</organism>
<dbReference type="SUPFAM" id="SSF55729">
    <property type="entry name" value="Acyl-CoA N-acyltransferases (Nat)"/>
    <property type="match status" value="1"/>
</dbReference>
<dbReference type="EMBL" id="CP014352">
    <property type="protein sequence ID" value="AMS04265.1"/>
    <property type="molecule type" value="Genomic_DNA"/>
</dbReference>
<evidence type="ECO:0000313" key="3">
    <source>
        <dbReference type="EMBL" id="AOZ45758.1"/>
    </source>
</evidence>
<reference evidence="2 4" key="2">
    <citation type="submission" date="2016-02" db="EMBL/GenBank/DDBJ databases">
        <title>Complete Genome Sequence of Propionibacterium acidipropionici ATCC 55737.</title>
        <authorList>
            <person name="Luna Flores C.H."/>
            <person name="Nielsen L.K."/>
            <person name="Marcellin E."/>
        </authorList>
    </citation>
    <scope>NUCLEOTIDE SEQUENCE [LARGE SCALE GENOMIC DNA]</scope>
    <source>
        <strain evidence="2 4">ATCC 55737</strain>
    </source>
</reference>
<dbReference type="Proteomes" id="UP000075221">
    <property type="component" value="Chromosome"/>
</dbReference>
<gene>
    <name evidence="3" type="ORF">A8L58_02405</name>
    <name evidence="2" type="ORF">AXH35_00935</name>
</gene>
<evidence type="ECO:0000259" key="1">
    <source>
        <dbReference type="PROSITE" id="PS51186"/>
    </source>
</evidence>
<dbReference type="OrthoDB" id="3239945at2"/>
<dbReference type="InterPro" id="IPR016181">
    <property type="entry name" value="Acyl_CoA_acyltransferase"/>
</dbReference>
<dbReference type="InterPro" id="IPR000182">
    <property type="entry name" value="GNAT_dom"/>
</dbReference>
<dbReference type="Gene3D" id="3.40.630.30">
    <property type="match status" value="1"/>
</dbReference>
<evidence type="ECO:0000313" key="4">
    <source>
        <dbReference type="Proteomes" id="UP000075221"/>
    </source>
</evidence>
<dbReference type="Proteomes" id="UP000178666">
    <property type="component" value="Chromosome"/>
</dbReference>
<accession>A0A142KDS7</accession>
<keyword evidence="5" id="KW-1185">Reference proteome</keyword>
<feature type="domain" description="N-acetyltransferase" evidence="1">
    <location>
        <begin position="9"/>
        <end position="191"/>
    </location>
</feature>
<reference evidence="3 5" key="1">
    <citation type="journal article" date="2016" name="Plant Dis.">
        <title>Improved production of propionic acid using genome shuffling.</title>
        <authorList>
            <person name="Luna-Flores C.H."/>
            <person name="Palfreyman R.W."/>
            <person name="Kromer J.O."/>
            <person name="Nielsen L.K."/>
            <person name="Marcellin E."/>
        </authorList>
    </citation>
    <scope>NUCLEOTIDE SEQUENCE [LARGE SCALE GENOMIC DNA]</scope>
    <source>
        <strain evidence="3 5">F3E8</strain>
    </source>
</reference>
<name>A0A142KDS7_9ACTN</name>
<protein>
    <recommendedName>
        <fullName evidence="1">N-acetyltransferase domain-containing protein</fullName>
    </recommendedName>
</protein>